<dbReference type="SUPFAM" id="SSF55159">
    <property type="entry name" value="eIF1-like"/>
    <property type="match status" value="1"/>
</dbReference>
<proteinExistence type="predicted"/>
<dbReference type="InterPro" id="IPR005872">
    <property type="entry name" value="SUI1_arc_bac"/>
</dbReference>
<sequence>MKQNKPDKTKSNSETRLVYSSDGSHLKLCKKCGEDPCECDDSPAHIVTIDPLKVTLKIKLEKNQRGGKLVTVIHDFPNNPAFFEDLAKKLKNHCGTGGTYKKENKPQIELQGDQREKTEAFLAKLGFKTKRSGG</sequence>
<evidence type="ECO:0000256" key="1">
    <source>
        <dbReference type="ARBA" id="ARBA00022845"/>
    </source>
</evidence>
<dbReference type="EMBL" id="JAYGJQ010000003">
    <property type="protein sequence ID" value="MEA9358332.1"/>
    <property type="molecule type" value="Genomic_DNA"/>
</dbReference>
<dbReference type="RefSeq" id="WP_323578685.1">
    <property type="nucleotide sequence ID" value="NZ_JAYGJQ010000003.1"/>
</dbReference>
<keyword evidence="2" id="KW-0648">Protein biosynthesis</keyword>
<organism evidence="4 5">
    <name type="scientific">Bacteriovorax antarcticus</name>
    <dbReference type="NCBI Taxonomy" id="3088717"/>
    <lineage>
        <taxon>Bacteria</taxon>
        <taxon>Pseudomonadati</taxon>
        <taxon>Bdellovibrionota</taxon>
        <taxon>Bacteriovoracia</taxon>
        <taxon>Bacteriovoracales</taxon>
        <taxon>Bacteriovoracaceae</taxon>
        <taxon>Bacteriovorax</taxon>
    </lineage>
</organism>
<protein>
    <submittedName>
        <fullName evidence="4">Translation initiation factor</fullName>
    </submittedName>
</protein>
<name>A0ABU5VZG1_9BACT</name>
<accession>A0ABU5VZG1</accession>
<evidence type="ECO:0000259" key="3">
    <source>
        <dbReference type="PROSITE" id="PS50296"/>
    </source>
</evidence>
<reference evidence="4 5" key="1">
    <citation type="submission" date="2023-11" db="EMBL/GenBank/DDBJ databases">
        <title>A Novel Polar Bacteriovorax (B. antarcticus) Isolated from the Biocrust in Antarctica.</title>
        <authorList>
            <person name="Mun W."/>
            <person name="Choi S.Y."/>
            <person name="Mitchell R.J."/>
        </authorList>
    </citation>
    <scope>NUCLEOTIDE SEQUENCE [LARGE SCALE GENOMIC DNA]</scope>
    <source>
        <strain evidence="4 5">PP10</strain>
    </source>
</reference>
<evidence type="ECO:0000313" key="4">
    <source>
        <dbReference type="EMBL" id="MEA9358332.1"/>
    </source>
</evidence>
<dbReference type="InterPro" id="IPR036877">
    <property type="entry name" value="SUI1_dom_sf"/>
</dbReference>
<dbReference type="CDD" id="cd11567">
    <property type="entry name" value="YciH_like"/>
    <property type="match status" value="1"/>
</dbReference>
<dbReference type="PROSITE" id="PS50296">
    <property type="entry name" value="SUI1"/>
    <property type="match status" value="1"/>
</dbReference>
<keyword evidence="5" id="KW-1185">Reference proteome</keyword>
<dbReference type="PIRSF" id="PIRSF037511">
    <property type="entry name" value="Transl_init_SUI1_pro"/>
    <property type="match status" value="1"/>
</dbReference>
<dbReference type="GO" id="GO:0003743">
    <property type="term" value="F:translation initiation factor activity"/>
    <property type="evidence" value="ECO:0007669"/>
    <property type="project" value="UniProtKB-KW"/>
</dbReference>
<comment type="caution">
    <text evidence="4">The sequence shown here is derived from an EMBL/GenBank/DDBJ whole genome shotgun (WGS) entry which is preliminary data.</text>
</comment>
<dbReference type="Gene3D" id="3.30.780.10">
    <property type="entry name" value="SUI1-like domain"/>
    <property type="match status" value="1"/>
</dbReference>
<evidence type="ECO:0000313" key="5">
    <source>
        <dbReference type="Proteomes" id="UP001302274"/>
    </source>
</evidence>
<gene>
    <name evidence="4" type="ORF">SHI21_19005</name>
</gene>
<evidence type="ECO:0000256" key="2">
    <source>
        <dbReference type="ARBA" id="ARBA00022917"/>
    </source>
</evidence>
<feature type="domain" description="SUI1" evidence="3">
    <location>
        <begin position="64"/>
        <end position="126"/>
    </location>
</feature>
<keyword evidence="4" id="KW-0396">Initiation factor</keyword>
<keyword evidence="1" id="KW-0810">Translation regulation</keyword>
<dbReference type="Pfam" id="PF01253">
    <property type="entry name" value="SUI1"/>
    <property type="match status" value="1"/>
</dbReference>
<dbReference type="Proteomes" id="UP001302274">
    <property type="component" value="Unassembled WGS sequence"/>
</dbReference>
<dbReference type="InterPro" id="IPR001950">
    <property type="entry name" value="SUI1"/>
</dbReference>